<keyword evidence="3" id="KW-1185">Reference proteome</keyword>
<reference evidence="2" key="1">
    <citation type="submission" date="2020-10" db="EMBL/GenBank/DDBJ databases">
        <title>Ca. Dormibacterota MAGs.</title>
        <authorList>
            <person name="Montgomery K."/>
        </authorList>
    </citation>
    <scope>NUCLEOTIDE SEQUENCE [LARGE SCALE GENOMIC DNA]</scope>
    <source>
        <strain evidence="2">SC8812_S17_10</strain>
    </source>
</reference>
<sequence>IQSKDVLQAAAGIFGVEARHAAAVGYISGAQPEGGIYMGATETAKSKADVLAAVMPFLGGMPGTGFAPANQKNDHLLAAGLAGLAGSGLIMAGLRRRLAVQKQDQ</sequence>
<protein>
    <submittedName>
        <fullName evidence="2">Ferritin-like domain-containing protein</fullName>
    </submittedName>
</protein>
<keyword evidence="1" id="KW-1133">Transmembrane helix</keyword>
<evidence type="ECO:0000313" key="3">
    <source>
        <dbReference type="Proteomes" id="UP000612893"/>
    </source>
</evidence>
<evidence type="ECO:0000313" key="2">
    <source>
        <dbReference type="EMBL" id="MBJ7598683.1"/>
    </source>
</evidence>
<dbReference type="AlphaFoldDB" id="A0A934N961"/>
<feature type="non-terminal residue" evidence="2">
    <location>
        <position position="1"/>
    </location>
</feature>
<accession>A0A934N961</accession>
<keyword evidence="1" id="KW-0812">Transmembrane</keyword>
<keyword evidence="1" id="KW-0472">Membrane</keyword>
<gene>
    <name evidence="2" type="ORF">JF922_11445</name>
</gene>
<evidence type="ECO:0000256" key="1">
    <source>
        <dbReference type="SAM" id="Phobius"/>
    </source>
</evidence>
<proteinExistence type="predicted"/>
<name>A0A934N961_9BACT</name>
<organism evidence="2 3">
    <name type="scientific">Candidatus Nephthysia bennettiae</name>
    <dbReference type="NCBI Taxonomy" id="3127016"/>
    <lineage>
        <taxon>Bacteria</taxon>
        <taxon>Bacillati</taxon>
        <taxon>Candidatus Dormiibacterota</taxon>
        <taxon>Candidatus Dormibacteria</taxon>
        <taxon>Candidatus Dormibacterales</taxon>
        <taxon>Candidatus Dormibacteraceae</taxon>
        <taxon>Candidatus Nephthysia</taxon>
    </lineage>
</organism>
<dbReference type="Proteomes" id="UP000612893">
    <property type="component" value="Unassembled WGS sequence"/>
</dbReference>
<comment type="caution">
    <text evidence="2">The sequence shown here is derived from an EMBL/GenBank/DDBJ whole genome shotgun (WGS) entry which is preliminary data.</text>
</comment>
<feature type="transmembrane region" description="Helical" evidence="1">
    <location>
        <begin position="50"/>
        <end position="69"/>
    </location>
</feature>
<feature type="transmembrane region" description="Helical" evidence="1">
    <location>
        <begin position="75"/>
        <end position="94"/>
    </location>
</feature>
<dbReference type="EMBL" id="JAEKNR010000121">
    <property type="protein sequence ID" value="MBJ7598683.1"/>
    <property type="molecule type" value="Genomic_DNA"/>
</dbReference>